<reference evidence="2" key="1">
    <citation type="journal article" date="2021" name="Environ. Microbiol.">
        <title>New insights into the diversity and evolution of the archaeal mobilome from three complete genomes of Saccharolobus shibatae.</title>
        <authorList>
            <person name="Medvedeva S."/>
            <person name="Brandt D."/>
            <person name="Cvirkaite-Krupovic V."/>
            <person name="Liu Y."/>
            <person name="Severinov K."/>
            <person name="Ishino S."/>
            <person name="Ishino Y."/>
            <person name="Prangishvili D."/>
            <person name="Kalinowski J."/>
            <person name="Krupovic M."/>
        </authorList>
    </citation>
    <scope>NUCLEOTIDE SEQUENCE</scope>
    <source>
        <strain evidence="2">B12</strain>
    </source>
</reference>
<sequence>MNYKTFPIILGLEYTIISTILSALNLTDIKAYIILFTIASVVAEIIYYPLPKRTNYTASAITAFWIILTIYFILQIFGVI</sequence>
<dbReference type="Proteomes" id="UP000694018">
    <property type="component" value="Chromosome"/>
</dbReference>
<feature type="transmembrane region" description="Helical" evidence="1">
    <location>
        <begin position="6"/>
        <end position="24"/>
    </location>
</feature>
<feature type="transmembrane region" description="Helical" evidence="1">
    <location>
        <begin position="31"/>
        <end position="50"/>
    </location>
</feature>
<evidence type="ECO:0000313" key="3">
    <source>
        <dbReference type="Proteomes" id="UP000694018"/>
    </source>
</evidence>
<keyword evidence="1" id="KW-0472">Membrane</keyword>
<keyword evidence="1" id="KW-1133">Transmembrane helix</keyword>
<name>A0A8F5BNQ9_SACSH</name>
<dbReference type="OrthoDB" id="374516at2157"/>
<proteinExistence type="predicted"/>
<keyword evidence="1" id="KW-0812">Transmembrane</keyword>
<evidence type="ECO:0000313" key="2">
    <source>
        <dbReference type="EMBL" id="QXJ28662.1"/>
    </source>
</evidence>
<dbReference type="RefSeq" id="WP_218267432.1">
    <property type="nucleotide sequence ID" value="NZ_CP077717.1"/>
</dbReference>
<accession>A0A8F5BNQ9</accession>
<protein>
    <submittedName>
        <fullName evidence="2">Uncharacterized protein</fullName>
    </submittedName>
</protein>
<feature type="transmembrane region" description="Helical" evidence="1">
    <location>
        <begin position="56"/>
        <end position="74"/>
    </location>
</feature>
<dbReference type="EMBL" id="CP077717">
    <property type="protein sequence ID" value="QXJ28662.1"/>
    <property type="molecule type" value="Genomic_DNA"/>
</dbReference>
<evidence type="ECO:0000256" key="1">
    <source>
        <dbReference type="SAM" id="Phobius"/>
    </source>
</evidence>
<dbReference type="KEGG" id="sshi:J5U23_01531"/>
<gene>
    <name evidence="2" type="ORF">J5U23_01531</name>
</gene>
<dbReference type="GeneID" id="65563099"/>
<dbReference type="AlphaFoldDB" id="A0A8F5BNQ9"/>
<organism evidence="2 3">
    <name type="scientific">Saccharolobus shibatae (strain ATCC 51178 / DSM 5389 / JCM 8931 / NBRC 15437 / B12)</name>
    <name type="common">Sulfolobus shibatae</name>
    <dbReference type="NCBI Taxonomy" id="523848"/>
    <lineage>
        <taxon>Archaea</taxon>
        <taxon>Thermoproteota</taxon>
        <taxon>Thermoprotei</taxon>
        <taxon>Sulfolobales</taxon>
        <taxon>Sulfolobaceae</taxon>
        <taxon>Saccharolobus</taxon>
    </lineage>
</organism>